<dbReference type="Pfam" id="PF01553">
    <property type="entry name" value="Acyltransferase"/>
    <property type="match status" value="1"/>
</dbReference>
<keyword evidence="4" id="KW-1185">Reference proteome</keyword>
<feature type="transmembrane region" description="Helical" evidence="1">
    <location>
        <begin position="115"/>
        <end position="133"/>
    </location>
</feature>
<gene>
    <name evidence="3" type="ORF">BTO11_04570</name>
</gene>
<keyword evidence="1" id="KW-0812">Transmembrane</keyword>
<keyword evidence="1" id="KW-1133">Transmembrane helix</keyword>
<dbReference type="InterPro" id="IPR002123">
    <property type="entry name" value="Plipid/glycerol_acylTrfase"/>
</dbReference>
<evidence type="ECO:0000259" key="2">
    <source>
        <dbReference type="SMART" id="SM00563"/>
    </source>
</evidence>
<protein>
    <submittedName>
        <fullName evidence="3">Acyltransferase</fullName>
    </submittedName>
</protein>
<dbReference type="Proteomes" id="UP000239007">
    <property type="component" value="Unassembled WGS sequence"/>
</dbReference>
<dbReference type="AlphaFoldDB" id="A0A2S7UZK8"/>
<dbReference type="CDD" id="cd07990">
    <property type="entry name" value="LPLAT_LCLAT1-like"/>
    <property type="match status" value="1"/>
</dbReference>
<keyword evidence="3" id="KW-0012">Acyltransferase</keyword>
<sequence>MLVAIVALSFYMLNTFFWCLPIFLLSIFKLIPITALRAAIGRVLDRCATGWVTMNYFIQRVFSRMDIRVSGNYKLSNKDWYLVISNHQSWVDIVVLQRVFNRNIPFLKFFLKHELIYVPLLGLAWWALDFPFMKRYSKSFLAKYPHLKGKDLETTKRSCEKFKHTPVSIMNFMEGTRYTDDKHLKQSSQLEGLLKPKSGGVGFVLTVMGEQLHKVIDVTIYYPNKIPTFYNFLSGRVKNVFMHIDVHEISNDLIGDYATDKEYKKHIHQWVSGIWQQKEKTLQKLKLEAESQGLN</sequence>
<evidence type="ECO:0000313" key="3">
    <source>
        <dbReference type="EMBL" id="PQJ55158.1"/>
    </source>
</evidence>
<evidence type="ECO:0000313" key="4">
    <source>
        <dbReference type="Proteomes" id="UP000239007"/>
    </source>
</evidence>
<name>A0A2S7UZK8_9GAMM</name>
<dbReference type="SUPFAM" id="SSF69593">
    <property type="entry name" value="Glycerol-3-phosphate (1)-acyltransferase"/>
    <property type="match status" value="1"/>
</dbReference>
<dbReference type="PANTHER" id="PTHR10983:SF16">
    <property type="entry name" value="LYSOCARDIOLIPIN ACYLTRANSFERASE 1"/>
    <property type="match status" value="1"/>
</dbReference>
<evidence type="ECO:0000256" key="1">
    <source>
        <dbReference type="SAM" id="Phobius"/>
    </source>
</evidence>
<dbReference type="SMART" id="SM00563">
    <property type="entry name" value="PlsC"/>
    <property type="match status" value="1"/>
</dbReference>
<dbReference type="GO" id="GO:0016746">
    <property type="term" value="F:acyltransferase activity"/>
    <property type="evidence" value="ECO:0007669"/>
    <property type="project" value="UniProtKB-KW"/>
</dbReference>
<keyword evidence="3" id="KW-0808">Transferase</keyword>
<reference evidence="3 4" key="1">
    <citation type="submission" date="2016-12" db="EMBL/GenBank/DDBJ databases">
        <title>Diversity of luminous bacteria.</title>
        <authorList>
            <person name="Yoshizawa S."/>
            <person name="Kogure K."/>
        </authorList>
    </citation>
    <scope>NUCLEOTIDE SEQUENCE [LARGE SCALE GENOMIC DNA]</scope>
    <source>
        <strain evidence="3 4">SA4-48</strain>
    </source>
</reference>
<accession>A0A2S7UZK8</accession>
<feature type="transmembrane region" description="Helical" evidence="1">
    <location>
        <begin position="6"/>
        <end position="31"/>
    </location>
</feature>
<comment type="caution">
    <text evidence="3">The sequence shown here is derived from an EMBL/GenBank/DDBJ whole genome shotgun (WGS) entry which is preliminary data.</text>
</comment>
<organism evidence="3 4">
    <name type="scientific">Psychrosphaera saromensis</name>
    <dbReference type="NCBI Taxonomy" id="716813"/>
    <lineage>
        <taxon>Bacteria</taxon>
        <taxon>Pseudomonadati</taxon>
        <taxon>Pseudomonadota</taxon>
        <taxon>Gammaproteobacteria</taxon>
        <taxon>Alteromonadales</taxon>
        <taxon>Pseudoalteromonadaceae</taxon>
        <taxon>Psychrosphaera</taxon>
    </lineage>
</organism>
<dbReference type="OrthoDB" id="319710at2"/>
<feature type="domain" description="Phospholipid/glycerol acyltransferase" evidence="2">
    <location>
        <begin position="81"/>
        <end position="223"/>
    </location>
</feature>
<dbReference type="PANTHER" id="PTHR10983">
    <property type="entry name" value="1-ACYLGLYCEROL-3-PHOSPHATE ACYLTRANSFERASE-RELATED"/>
    <property type="match status" value="1"/>
</dbReference>
<keyword evidence="1" id="KW-0472">Membrane</keyword>
<dbReference type="EMBL" id="MSCH01000003">
    <property type="protein sequence ID" value="PQJ55158.1"/>
    <property type="molecule type" value="Genomic_DNA"/>
</dbReference>
<dbReference type="NCBIfam" id="NF010621">
    <property type="entry name" value="PRK14014.1"/>
    <property type="match status" value="1"/>
</dbReference>
<proteinExistence type="predicted"/>